<dbReference type="Proteomes" id="UP000254707">
    <property type="component" value="Unassembled WGS sequence"/>
</dbReference>
<evidence type="ECO:0000256" key="4">
    <source>
        <dbReference type="ARBA" id="ARBA00038054"/>
    </source>
</evidence>
<comment type="similarity">
    <text evidence="4">Belongs to the flavoredoxin family.</text>
</comment>
<accession>A0A380HKV6</accession>
<dbReference type="Pfam" id="PF01613">
    <property type="entry name" value="Flavin_Reduct"/>
    <property type="match status" value="1"/>
</dbReference>
<evidence type="ECO:0000313" key="7">
    <source>
        <dbReference type="Proteomes" id="UP000254707"/>
    </source>
</evidence>
<dbReference type="PANTHER" id="PTHR33798:SF5">
    <property type="entry name" value="FLAVIN REDUCTASE LIKE DOMAIN-CONTAINING PROTEIN"/>
    <property type="match status" value="1"/>
</dbReference>
<keyword evidence="2" id="KW-0285">Flavoprotein</keyword>
<evidence type="ECO:0000259" key="5">
    <source>
        <dbReference type="SMART" id="SM00903"/>
    </source>
</evidence>
<evidence type="ECO:0000256" key="2">
    <source>
        <dbReference type="ARBA" id="ARBA00022630"/>
    </source>
</evidence>
<proteinExistence type="inferred from homology"/>
<sequence>MWMKQYNANTLTKQQNYKLLSGSVIPRPVAFVTTQDKDGNLNAAPFSFFNVVCSAPPMIMISTARSQGKRKDTSLNIEETGSFVVHITDEMTVEQINKTAAPIDRTLNELERTQLTCVKSEVVPVPGVEQAKIRMECKLNQIITLGDAQEGSDLIIGEVVMYHIDEAIYFDDSKIDAQALAPVARLAGNDYAALGQSFTINRPTE</sequence>
<dbReference type="EMBL" id="UHED01000001">
    <property type="protein sequence ID" value="SUM82245.1"/>
    <property type="molecule type" value="Genomic_DNA"/>
</dbReference>
<dbReference type="InterPro" id="IPR002563">
    <property type="entry name" value="Flavin_Rdtase-like_dom"/>
</dbReference>
<dbReference type="InterPro" id="IPR012349">
    <property type="entry name" value="Split_barrel_FMN-bd"/>
</dbReference>
<dbReference type="AlphaFoldDB" id="A0A380HKV6"/>
<dbReference type="SUPFAM" id="SSF50475">
    <property type="entry name" value="FMN-binding split barrel"/>
    <property type="match status" value="1"/>
</dbReference>
<protein>
    <submittedName>
        <fullName evidence="6">Nitrilotriacetate monooxygenase component B</fullName>
        <ecNumber evidence="6">1.14.13.-</ecNumber>
    </submittedName>
</protein>
<dbReference type="SMART" id="SM00903">
    <property type="entry name" value="Flavin_Reduct"/>
    <property type="match status" value="1"/>
</dbReference>
<evidence type="ECO:0000256" key="3">
    <source>
        <dbReference type="ARBA" id="ARBA00022643"/>
    </source>
</evidence>
<feature type="domain" description="Flavin reductase like" evidence="5">
    <location>
        <begin position="22"/>
        <end position="177"/>
    </location>
</feature>
<dbReference type="GO" id="GO:0016646">
    <property type="term" value="F:oxidoreductase activity, acting on the CH-NH group of donors, NAD or NADP as acceptor"/>
    <property type="evidence" value="ECO:0007669"/>
    <property type="project" value="UniProtKB-ARBA"/>
</dbReference>
<evidence type="ECO:0000313" key="6">
    <source>
        <dbReference type="EMBL" id="SUM82245.1"/>
    </source>
</evidence>
<keyword evidence="3" id="KW-0288">FMN</keyword>
<reference evidence="6 7" key="1">
    <citation type="submission" date="2018-06" db="EMBL/GenBank/DDBJ databases">
        <authorList>
            <consortium name="Pathogen Informatics"/>
            <person name="Doyle S."/>
        </authorList>
    </citation>
    <scope>NUCLEOTIDE SEQUENCE [LARGE SCALE GENOMIC DNA]</scope>
    <source>
        <strain evidence="6 7">NCTC7688</strain>
    </source>
</reference>
<organism evidence="6 7">
    <name type="scientific">Staphylococcus saprophyticus</name>
    <dbReference type="NCBI Taxonomy" id="29385"/>
    <lineage>
        <taxon>Bacteria</taxon>
        <taxon>Bacillati</taxon>
        <taxon>Bacillota</taxon>
        <taxon>Bacilli</taxon>
        <taxon>Bacillales</taxon>
        <taxon>Staphylococcaceae</taxon>
        <taxon>Staphylococcus</taxon>
    </lineage>
</organism>
<dbReference type="Gene3D" id="2.30.110.10">
    <property type="entry name" value="Electron Transport, Fmn-binding Protein, Chain A"/>
    <property type="match status" value="1"/>
</dbReference>
<dbReference type="GO" id="GO:0010181">
    <property type="term" value="F:FMN binding"/>
    <property type="evidence" value="ECO:0007669"/>
    <property type="project" value="InterPro"/>
</dbReference>
<dbReference type="EC" id="1.14.13.-" evidence="6"/>
<comment type="cofactor">
    <cofactor evidence="1">
        <name>FMN</name>
        <dbReference type="ChEBI" id="CHEBI:58210"/>
    </cofactor>
</comment>
<gene>
    <name evidence="6" type="primary">flr</name>
    <name evidence="6" type="ORF">NCTC7688_00741</name>
</gene>
<evidence type="ECO:0000256" key="1">
    <source>
        <dbReference type="ARBA" id="ARBA00001917"/>
    </source>
</evidence>
<dbReference type="PANTHER" id="PTHR33798">
    <property type="entry name" value="FLAVOPROTEIN OXYGENASE"/>
    <property type="match status" value="1"/>
</dbReference>
<name>A0A380HKV6_STASA</name>
<keyword evidence="6" id="KW-0560">Oxidoreductase</keyword>
<dbReference type="GO" id="GO:0004497">
    <property type="term" value="F:monooxygenase activity"/>
    <property type="evidence" value="ECO:0007669"/>
    <property type="project" value="UniProtKB-KW"/>
</dbReference>
<keyword evidence="6" id="KW-0503">Monooxygenase</keyword>